<accession>A0A2X3ZJY5</accession>
<protein>
    <submittedName>
        <fullName evidence="2">Uncharacterized protein</fullName>
    </submittedName>
</protein>
<name>A0A2X3ZJY5_STRSZ</name>
<reference evidence="1 3" key="1">
    <citation type="submission" date="2018-06" db="EMBL/GenBank/DDBJ databases">
        <authorList>
            <consortium name="Pathogen Informatics"/>
            <person name="Doyle S."/>
        </authorList>
    </citation>
    <scope>NUCLEOTIDE SEQUENCE [LARGE SCALE GENOMIC DNA]</scope>
    <source>
        <strain evidence="1 3">NCTC7023</strain>
    </source>
</reference>
<reference evidence="2 4" key="2">
    <citation type="submission" date="2018-12" db="EMBL/GenBank/DDBJ databases">
        <authorList>
            <consortium name="Pathogen Informatics"/>
        </authorList>
    </citation>
    <scope>NUCLEOTIDE SEQUENCE [LARGE SCALE GENOMIC DNA]</scope>
    <source>
        <strain evidence="2 4">NCTC6180</strain>
    </source>
</reference>
<dbReference type="RefSeq" id="WP_012516058.1">
    <property type="nucleotide sequence ID" value="NC_012470.1"/>
</dbReference>
<evidence type="ECO:0000313" key="1">
    <source>
        <dbReference type="EMBL" id="SUO81781.1"/>
    </source>
</evidence>
<dbReference type="EMBL" id="LR134317">
    <property type="protein sequence ID" value="VEF05279.1"/>
    <property type="molecule type" value="Genomic_DNA"/>
</dbReference>
<dbReference type="Proteomes" id="UP000269903">
    <property type="component" value="Chromosome"/>
</dbReference>
<dbReference type="Proteomes" id="UP000255476">
    <property type="component" value="Unassembled WGS sequence"/>
</dbReference>
<dbReference type="OMA" id="GKGWIFP"/>
<dbReference type="GeneID" id="83705333"/>
<evidence type="ECO:0000313" key="4">
    <source>
        <dbReference type="Proteomes" id="UP000269903"/>
    </source>
</evidence>
<proteinExistence type="predicted"/>
<dbReference type="EMBL" id="UHHT01000001">
    <property type="protein sequence ID" value="SUO81781.1"/>
    <property type="molecule type" value="Genomic_DNA"/>
</dbReference>
<evidence type="ECO:0000313" key="2">
    <source>
        <dbReference type="EMBL" id="VEF05279.1"/>
    </source>
</evidence>
<sequence length="57" mass="6420">MEKEFNTLTYGKLPLQIDMGHGKLIPKGVEVKAVVDMQTGQVTFKVSQEDLEKLRNS</sequence>
<gene>
    <name evidence="2" type="ORF">NCTC6180_00257</name>
    <name evidence="1" type="ORF">NCTC7023_01132</name>
</gene>
<dbReference type="AlphaFoldDB" id="A0A2X3ZJY5"/>
<dbReference type="STRING" id="1051072.SeseC_01976"/>
<organism evidence="2 4">
    <name type="scientific">Streptococcus equi subsp. zooepidemicus</name>
    <dbReference type="NCBI Taxonomy" id="40041"/>
    <lineage>
        <taxon>Bacteria</taxon>
        <taxon>Bacillati</taxon>
        <taxon>Bacillota</taxon>
        <taxon>Bacilli</taxon>
        <taxon>Lactobacillales</taxon>
        <taxon>Streptococcaceae</taxon>
        <taxon>Streptococcus</taxon>
    </lineage>
</organism>
<evidence type="ECO:0000313" key="3">
    <source>
        <dbReference type="Proteomes" id="UP000255476"/>
    </source>
</evidence>